<evidence type="ECO:0000256" key="7">
    <source>
        <dbReference type="ARBA" id="ARBA00047943"/>
    </source>
</evidence>
<evidence type="ECO:0000256" key="4">
    <source>
        <dbReference type="ARBA" id="ARBA00034521"/>
    </source>
</evidence>
<gene>
    <name evidence="12" type="ORF">GCM10009069_25100</name>
</gene>
<comment type="caution">
    <text evidence="12">The sequence shown here is derived from an EMBL/GenBank/DDBJ whole genome shotgun (WGS) entry which is preliminary data.</text>
</comment>
<dbReference type="Proteomes" id="UP000634004">
    <property type="component" value="Unassembled WGS sequence"/>
</dbReference>
<dbReference type="InterPro" id="IPR026669">
    <property type="entry name" value="Arsenite_MeTrfase-like"/>
</dbReference>
<dbReference type="GO" id="GO:0030791">
    <property type="term" value="F:arsenite methyltransferase activity"/>
    <property type="evidence" value="ECO:0007669"/>
    <property type="project" value="UniProtKB-EC"/>
</dbReference>
<dbReference type="EMBL" id="BMZH01000012">
    <property type="protein sequence ID" value="GHB01242.1"/>
    <property type="molecule type" value="Genomic_DNA"/>
</dbReference>
<dbReference type="AlphaFoldDB" id="A0A8J3CRZ8"/>
<dbReference type="PANTHER" id="PTHR43675">
    <property type="entry name" value="ARSENITE METHYLTRANSFERASE"/>
    <property type="match status" value="1"/>
</dbReference>
<feature type="domain" description="Methyltransferase" evidence="11">
    <location>
        <begin position="72"/>
        <end position="161"/>
    </location>
</feature>
<dbReference type="Gene3D" id="3.40.50.150">
    <property type="entry name" value="Vaccinia Virus protein VP39"/>
    <property type="match status" value="1"/>
</dbReference>
<accession>A0A8J3CRZ8</accession>
<keyword evidence="1" id="KW-0808">Transferase</keyword>
<comment type="catalytic activity">
    <reaction evidence="7">
        <text>arsenic triglutathione + 2 [thioredoxin]-dithiol + 2 S-adenosyl-L-methionine + H2O = dimethylarsinous acid + 2 [thioredoxin]-disulfide + 3 glutathione + 2 S-adenosyl-L-homocysteine + 2 H(+)</text>
        <dbReference type="Rhea" id="RHEA:69464"/>
        <dbReference type="Rhea" id="RHEA-COMP:10698"/>
        <dbReference type="Rhea" id="RHEA-COMP:10700"/>
        <dbReference type="ChEBI" id="CHEBI:15377"/>
        <dbReference type="ChEBI" id="CHEBI:15378"/>
        <dbReference type="ChEBI" id="CHEBI:23808"/>
        <dbReference type="ChEBI" id="CHEBI:29950"/>
        <dbReference type="ChEBI" id="CHEBI:50058"/>
        <dbReference type="ChEBI" id="CHEBI:57856"/>
        <dbReference type="ChEBI" id="CHEBI:57925"/>
        <dbReference type="ChEBI" id="CHEBI:59789"/>
        <dbReference type="ChEBI" id="CHEBI:183640"/>
        <dbReference type="EC" id="2.1.1.137"/>
    </reaction>
</comment>
<comment type="catalytic activity">
    <reaction evidence="8">
        <text>arsenic triglutathione + 3 [thioredoxin]-dithiol + 3 S-adenosyl-L-methionine = trimethylarsine + 3 [thioredoxin]-disulfide + 3 glutathione + 3 S-adenosyl-L-homocysteine + 3 H(+)</text>
        <dbReference type="Rhea" id="RHEA:69432"/>
        <dbReference type="Rhea" id="RHEA-COMP:10698"/>
        <dbReference type="Rhea" id="RHEA-COMP:10700"/>
        <dbReference type="ChEBI" id="CHEBI:15378"/>
        <dbReference type="ChEBI" id="CHEBI:27130"/>
        <dbReference type="ChEBI" id="CHEBI:29950"/>
        <dbReference type="ChEBI" id="CHEBI:50058"/>
        <dbReference type="ChEBI" id="CHEBI:57856"/>
        <dbReference type="ChEBI" id="CHEBI:57925"/>
        <dbReference type="ChEBI" id="CHEBI:59789"/>
        <dbReference type="ChEBI" id="CHEBI:183640"/>
        <dbReference type="EC" id="2.1.1.137"/>
    </reaction>
</comment>
<evidence type="ECO:0000256" key="3">
    <source>
        <dbReference type="ARBA" id="ARBA00034487"/>
    </source>
</evidence>
<evidence type="ECO:0000313" key="13">
    <source>
        <dbReference type="Proteomes" id="UP000634004"/>
    </source>
</evidence>
<feature type="region of interest" description="Disordered" evidence="9">
    <location>
        <begin position="1"/>
        <end position="21"/>
    </location>
</feature>
<evidence type="ECO:0000259" key="10">
    <source>
        <dbReference type="Pfam" id="PF08241"/>
    </source>
</evidence>
<dbReference type="InterPro" id="IPR029063">
    <property type="entry name" value="SAM-dependent_MTases_sf"/>
</dbReference>
<evidence type="ECO:0000256" key="6">
    <source>
        <dbReference type="ARBA" id="ARBA00047941"/>
    </source>
</evidence>
<dbReference type="InterPro" id="IPR013216">
    <property type="entry name" value="Methyltransf_11"/>
</dbReference>
<dbReference type="InterPro" id="IPR025714">
    <property type="entry name" value="Methyltranfer_dom"/>
</dbReference>
<comment type="catalytic activity">
    <reaction evidence="6">
        <text>arsenic triglutathione + [thioredoxin]-dithiol + S-adenosyl-L-methionine + 2 H2O = methylarsonous acid + [thioredoxin]-disulfide + 3 glutathione + S-adenosyl-L-homocysteine + H(+)</text>
        <dbReference type="Rhea" id="RHEA:69460"/>
        <dbReference type="Rhea" id="RHEA-COMP:10698"/>
        <dbReference type="Rhea" id="RHEA-COMP:10700"/>
        <dbReference type="ChEBI" id="CHEBI:15377"/>
        <dbReference type="ChEBI" id="CHEBI:15378"/>
        <dbReference type="ChEBI" id="CHEBI:17826"/>
        <dbReference type="ChEBI" id="CHEBI:29950"/>
        <dbReference type="ChEBI" id="CHEBI:50058"/>
        <dbReference type="ChEBI" id="CHEBI:57856"/>
        <dbReference type="ChEBI" id="CHEBI:57925"/>
        <dbReference type="ChEBI" id="CHEBI:59789"/>
        <dbReference type="ChEBI" id="CHEBI:183640"/>
        <dbReference type="EC" id="2.1.1.137"/>
    </reaction>
</comment>
<dbReference type="CDD" id="cd02440">
    <property type="entry name" value="AdoMet_MTases"/>
    <property type="match status" value="1"/>
</dbReference>
<evidence type="ECO:0000256" key="8">
    <source>
        <dbReference type="ARBA" id="ARBA00048428"/>
    </source>
</evidence>
<reference evidence="12" key="1">
    <citation type="journal article" date="2014" name="Int. J. Syst. Evol. Microbiol.">
        <title>Complete genome sequence of Corynebacterium casei LMG S-19264T (=DSM 44701T), isolated from a smear-ripened cheese.</title>
        <authorList>
            <consortium name="US DOE Joint Genome Institute (JGI-PGF)"/>
            <person name="Walter F."/>
            <person name="Albersmeier A."/>
            <person name="Kalinowski J."/>
            <person name="Ruckert C."/>
        </authorList>
    </citation>
    <scope>NUCLEOTIDE SEQUENCE</scope>
    <source>
        <strain evidence="12">KCTC 32513</strain>
    </source>
</reference>
<dbReference type="SUPFAM" id="SSF53335">
    <property type="entry name" value="S-adenosyl-L-methionine-dependent methyltransferases"/>
    <property type="match status" value="1"/>
</dbReference>
<dbReference type="RefSeq" id="WP_189498983.1">
    <property type="nucleotide sequence ID" value="NZ_BMZH01000012.1"/>
</dbReference>
<evidence type="ECO:0000256" key="2">
    <source>
        <dbReference type="ARBA" id="ARBA00022691"/>
    </source>
</evidence>
<keyword evidence="2" id="KW-0949">S-adenosyl-L-methionine</keyword>
<dbReference type="PANTHER" id="PTHR43675:SF8">
    <property type="entry name" value="ARSENITE METHYLTRANSFERASE"/>
    <property type="match status" value="1"/>
</dbReference>
<evidence type="ECO:0000256" key="9">
    <source>
        <dbReference type="SAM" id="MobiDB-lite"/>
    </source>
</evidence>
<reference evidence="12" key="2">
    <citation type="submission" date="2020-09" db="EMBL/GenBank/DDBJ databases">
        <authorList>
            <person name="Sun Q."/>
            <person name="Kim S."/>
        </authorList>
    </citation>
    <scope>NUCLEOTIDE SEQUENCE</scope>
    <source>
        <strain evidence="12">KCTC 32513</strain>
    </source>
</reference>
<evidence type="ECO:0000256" key="5">
    <source>
        <dbReference type="ARBA" id="ARBA00034545"/>
    </source>
</evidence>
<dbReference type="Pfam" id="PF13847">
    <property type="entry name" value="Methyltransf_31"/>
    <property type="match status" value="1"/>
</dbReference>
<proteinExistence type="inferred from homology"/>
<feature type="domain" description="Methyltransferase type 11" evidence="10">
    <location>
        <begin position="174"/>
        <end position="218"/>
    </location>
</feature>
<feature type="region of interest" description="Disordered" evidence="9">
    <location>
        <begin position="367"/>
        <end position="394"/>
    </location>
</feature>
<organism evidence="12 13">
    <name type="scientific">Algimonas arctica</name>
    <dbReference type="NCBI Taxonomy" id="1479486"/>
    <lineage>
        <taxon>Bacteria</taxon>
        <taxon>Pseudomonadati</taxon>
        <taxon>Pseudomonadota</taxon>
        <taxon>Alphaproteobacteria</taxon>
        <taxon>Maricaulales</taxon>
        <taxon>Robiginitomaculaceae</taxon>
        <taxon>Algimonas</taxon>
    </lineage>
</organism>
<keyword evidence="12" id="KW-0489">Methyltransferase</keyword>
<dbReference type="Pfam" id="PF08241">
    <property type="entry name" value="Methyltransf_11"/>
    <property type="match status" value="1"/>
</dbReference>
<dbReference type="EC" id="2.1.1.137" evidence="4"/>
<evidence type="ECO:0000313" key="12">
    <source>
        <dbReference type="EMBL" id="GHB01242.1"/>
    </source>
</evidence>
<protein>
    <recommendedName>
        <fullName evidence="5">Arsenite methyltransferase</fullName>
        <ecNumber evidence="4">2.1.1.137</ecNumber>
    </recommendedName>
</protein>
<evidence type="ECO:0000259" key="11">
    <source>
        <dbReference type="Pfam" id="PF13847"/>
    </source>
</evidence>
<evidence type="ECO:0000256" key="1">
    <source>
        <dbReference type="ARBA" id="ARBA00022679"/>
    </source>
</evidence>
<sequence length="394" mass="43341">MDDIQNVEATHAPVPKTSVRDDVKDRYSAGAQAVEAALCCPIDYDPQYLKIIPQDVLDRDYGCGDPSRYVRPGDTVLDLGSGGGKICFIASQIVGAAGRVIGVDMTDDMLALAKDNAPLIADRVGYANVEFRRGHIEDLKLDLDQLNLWLADNPVTDANGVAAMDAEIGRLKTELPMIPDNSVDVIVSNCVLNLVSDSKKKQLFAEMFRVLKVGGRIAVSDIVSDEDSPDAMKNDARLWSGCISGALREDHFGEALEEAGFHGVTLDKWDAEPWQIVEGIEFRSATYLAYKGKQGECLEKNQAVIYKGPWRHVQDDDGHVFRRGERSAVCAKTFALMQREPYADQFYCLEPSVPVVDRIAWPTDDCGVRRRDPQETKQGAPKRTTDPSQGASCC</sequence>
<dbReference type="GO" id="GO:0032259">
    <property type="term" value="P:methylation"/>
    <property type="evidence" value="ECO:0007669"/>
    <property type="project" value="UniProtKB-KW"/>
</dbReference>
<name>A0A8J3CRZ8_9PROT</name>
<keyword evidence="13" id="KW-1185">Reference proteome</keyword>
<comment type="similarity">
    <text evidence="3">Belongs to the methyltransferase superfamily. Arsenite methyltransferase family.</text>
</comment>